<keyword evidence="1" id="KW-0812">Transmembrane</keyword>
<gene>
    <name evidence="2" type="ORF">Ahy_A01g004184</name>
</gene>
<feature type="transmembrane region" description="Helical" evidence="1">
    <location>
        <begin position="226"/>
        <end position="245"/>
    </location>
</feature>
<keyword evidence="3" id="KW-1185">Reference proteome</keyword>
<dbReference type="EMBL" id="SDMP01000001">
    <property type="protein sequence ID" value="RYR79359.1"/>
    <property type="molecule type" value="Genomic_DNA"/>
</dbReference>
<feature type="transmembrane region" description="Helical" evidence="1">
    <location>
        <begin position="82"/>
        <end position="102"/>
    </location>
</feature>
<feature type="transmembrane region" description="Helical" evidence="1">
    <location>
        <begin position="114"/>
        <end position="141"/>
    </location>
</feature>
<dbReference type="Proteomes" id="UP000289738">
    <property type="component" value="Chromosome A01"/>
</dbReference>
<feature type="transmembrane region" description="Helical" evidence="1">
    <location>
        <begin position="257"/>
        <end position="278"/>
    </location>
</feature>
<dbReference type="AlphaFoldDB" id="A0A445EV52"/>
<name>A0A445EV52_ARAHY</name>
<feature type="transmembrane region" description="Helical" evidence="1">
    <location>
        <begin position="147"/>
        <end position="170"/>
    </location>
</feature>
<protein>
    <submittedName>
        <fullName evidence="2">Uncharacterized protein</fullName>
    </submittedName>
</protein>
<proteinExistence type="predicted"/>
<feature type="transmembrane region" description="Helical" evidence="1">
    <location>
        <begin position="336"/>
        <end position="356"/>
    </location>
</feature>
<evidence type="ECO:0000313" key="3">
    <source>
        <dbReference type="Proteomes" id="UP000289738"/>
    </source>
</evidence>
<evidence type="ECO:0000313" key="2">
    <source>
        <dbReference type="EMBL" id="RYR79359.1"/>
    </source>
</evidence>
<keyword evidence="1" id="KW-1133">Transmembrane helix</keyword>
<keyword evidence="1" id="KW-0472">Membrane</keyword>
<feature type="transmembrane region" description="Helical" evidence="1">
    <location>
        <begin position="50"/>
        <end position="67"/>
    </location>
</feature>
<reference evidence="2 3" key="1">
    <citation type="submission" date="2019-01" db="EMBL/GenBank/DDBJ databases">
        <title>Sequencing of cultivated peanut Arachis hypogaea provides insights into genome evolution and oil improvement.</title>
        <authorList>
            <person name="Chen X."/>
        </authorList>
    </citation>
    <scope>NUCLEOTIDE SEQUENCE [LARGE SCALE GENOMIC DNA]</scope>
    <source>
        <strain evidence="3">cv. Fuhuasheng</strain>
        <tissue evidence="2">Leaves</tissue>
    </source>
</reference>
<feature type="transmembrane region" description="Helical" evidence="1">
    <location>
        <begin position="195"/>
        <end position="214"/>
    </location>
</feature>
<sequence length="427" mass="48311">MKFLLVWVPQLMKQVWRTTVGVASTVVGFLCFALSSSFKDLFGEWNSLKIVVYTVVGLTVLLFVFYAKELHLIIIRKKFVEVRAHVGFLVFASTTVYSFFFDKATKGKPDAYSLVSYVAFATMSFTSGFIEFLYFFAAILISQLMKINVLLGLVGLGFSYVLIIVADYTIVKPEDHHITKPIKYFFVIQPTKIEVWRLIGLVSSVVGLLCYALGSTSKYLFQEWNSFKIIVYTLFSLMIFLLAFLAKGGRFLRILRLGANMATFLVLALILPGVYSFFDSDAKVRMRLNAYDIISCGAFHVMSLSFSWQILCSIFGRIIVYFFAGAMIIQLMEIKLLLGIVGICFNYLLWVLAIFIDKLPEYIEKELSPVVNIEIASRHHSNELHECLESNTADDEHSDHSDHIVQAGETSVPVGVEEAFSKIQDLI</sequence>
<evidence type="ECO:0000256" key="1">
    <source>
        <dbReference type="SAM" id="Phobius"/>
    </source>
</evidence>
<comment type="caution">
    <text evidence="2">The sequence shown here is derived from an EMBL/GenBank/DDBJ whole genome shotgun (WGS) entry which is preliminary data.</text>
</comment>
<organism evidence="2 3">
    <name type="scientific">Arachis hypogaea</name>
    <name type="common">Peanut</name>
    <dbReference type="NCBI Taxonomy" id="3818"/>
    <lineage>
        <taxon>Eukaryota</taxon>
        <taxon>Viridiplantae</taxon>
        <taxon>Streptophyta</taxon>
        <taxon>Embryophyta</taxon>
        <taxon>Tracheophyta</taxon>
        <taxon>Spermatophyta</taxon>
        <taxon>Magnoliopsida</taxon>
        <taxon>eudicotyledons</taxon>
        <taxon>Gunneridae</taxon>
        <taxon>Pentapetalae</taxon>
        <taxon>rosids</taxon>
        <taxon>fabids</taxon>
        <taxon>Fabales</taxon>
        <taxon>Fabaceae</taxon>
        <taxon>Papilionoideae</taxon>
        <taxon>50 kb inversion clade</taxon>
        <taxon>dalbergioids sensu lato</taxon>
        <taxon>Dalbergieae</taxon>
        <taxon>Pterocarpus clade</taxon>
        <taxon>Arachis</taxon>
    </lineage>
</organism>
<feature type="transmembrane region" description="Helical" evidence="1">
    <location>
        <begin position="20"/>
        <end position="38"/>
    </location>
</feature>
<feature type="transmembrane region" description="Helical" evidence="1">
    <location>
        <begin position="298"/>
        <end position="324"/>
    </location>
</feature>
<accession>A0A445EV52</accession>